<dbReference type="InterPro" id="IPR017981">
    <property type="entry name" value="GPCR_2-like_7TM"/>
</dbReference>
<evidence type="ECO:0000259" key="12">
    <source>
        <dbReference type="PROSITE" id="PS50261"/>
    </source>
</evidence>
<evidence type="ECO:0000256" key="11">
    <source>
        <dbReference type="SAM" id="SignalP"/>
    </source>
</evidence>
<comment type="caution">
    <text evidence="13">The sequence shown here is derived from an EMBL/GenBank/DDBJ whole genome shotgun (WGS) entry which is preliminary data.</text>
</comment>
<feature type="transmembrane region" description="Helical" evidence="10">
    <location>
        <begin position="667"/>
        <end position="686"/>
    </location>
</feature>
<evidence type="ECO:0000256" key="4">
    <source>
        <dbReference type="ARBA" id="ARBA00022692"/>
    </source>
</evidence>
<dbReference type="InterPro" id="IPR000618">
    <property type="entry name" value="Insect_cuticle"/>
</dbReference>
<keyword evidence="6 10" id="KW-1133">Transmembrane helix</keyword>
<evidence type="ECO:0000256" key="9">
    <source>
        <dbReference type="PROSITE-ProRule" id="PRU00497"/>
    </source>
</evidence>
<dbReference type="EMBL" id="JAWZYT010002543">
    <property type="protein sequence ID" value="KAK4303708.1"/>
    <property type="molecule type" value="Genomic_DNA"/>
</dbReference>
<feature type="chain" id="PRO_5042109435" description="G-protein coupled receptors family 2 profile 2 domain-containing protein" evidence="11">
    <location>
        <begin position="18"/>
        <end position="769"/>
    </location>
</feature>
<keyword evidence="8 10" id="KW-0472">Membrane</keyword>
<proteinExistence type="inferred from homology"/>
<dbReference type="InterPro" id="IPR023311">
    <property type="entry name" value="Methusela_ecto_dom_2"/>
</dbReference>
<feature type="transmembrane region" description="Helical" evidence="10">
    <location>
        <begin position="609"/>
        <end position="629"/>
    </location>
</feature>
<dbReference type="GO" id="GO:0042302">
    <property type="term" value="F:structural constituent of cuticle"/>
    <property type="evidence" value="ECO:0007669"/>
    <property type="project" value="UniProtKB-UniRule"/>
</dbReference>
<protein>
    <recommendedName>
        <fullName evidence="12">G-protein coupled receptors family 2 profile 2 domain-containing protein</fullName>
    </recommendedName>
</protein>
<dbReference type="PROSITE" id="PS51155">
    <property type="entry name" value="CHIT_BIND_RR_2"/>
    <property type="match status" value="1"/>
</dbReference>
<dbReference type="GO" id="GO:0016020">
    <property type="term" value="C:membrane"/>
    <property type="evidence" value="ECO:0007669"/>
    <property type="project" value="UniProtKB-SubCell"/>
</dbReference>
<sequence>MFKILTVSSLLVAAAVALPGGGGGGGYGGGGGGGGFGGGGGGHGGGGGGGFGGGYGGGGGGYGGGGGIAVPIPYSYSYGVSSGNTNFGHDESGDGSGNAHGGYWVNLPDGRRQQVDYWADGSGFHPVVSYQGTARFPSSKGYGSHYNYGSYCGRTERGSRAKVIRRYQTLPSSVKQTIPSGGTVCCGLVSCSELPVVYFVEVRDENVATRTCRSEVMEASCCFGLVVCLGGGDDMCTIIPSGEITTWTREEPFHCDPGHYLDYMLINGTDTTPPLLFGREGHINLFYKDTFMRTTSLFCMEQRESGDYYAAICRPNLKELCQETTCVTKCCGLKEEYSPSARSCRVVQNNNNTFSLHYETIYGNPTEPSSPHLVVSRTPTCYPIVMLDPGSDELDRFFLLTDGTVYQESTVQKHNTENYCLEYNADEGSMIALVCVEKKSRALLVKETLQTVGIAISAVFLLVTVILHLAISDLRDIQGLCLLSHMVSLLIADVALFTSFQFTNHMSKIHCVINGLILQYFFLVAFFWLSAMCFDIWRVIRATVKMIPLSGILKNDKRKFRFYSLYSWGVPGIISIITVALHASPLDPSVTKPPGFGDISCWFRGDIELLAYFYGFVSFLFTANLVLLLHTMWMLYQAGGAFQCCVRQRLLDSSFNRHHVQAFWQRFSLFLVMALCWITEVLSWKIPPEEIWIPTDILNSLQGFMVFVIVIASKKKRDMMKKAWNKTVDSAVRKLSSSDSSGVTWHVNASSVGVSSPQYGSQGSQESNK</sequence>
<comment type="similarity">
    <text evidence="2">Belongs to the G-protein coupled receptor 2 family. Mth subfamily.</text>
</comment>
<dbReference type="InterPro" id="IPR052808">
    <property type="entry name" value="GPCR_Mth-like"/>
</dbReference>
<gene>
    <name evidence="13" type="ORF">Pmani_024299</name>
</gene>
<dbReference type="Pfam" id="PF00002">
    <property type="entry name" value="7tm_2"/>
    <property type="match status" value="1"/>
</dbReference>
<evidence type="ECO:0000256" key="6">
    <source>
        <dbReference type="ARBA" id="ARBA00022989"/>
    </source>
</evidence>
<feature type="transmembrane region" description="Helical" evidence="10">
    <location>
        <begin position="520"/>
        <end position="540"/>
    </location>
</feature>
<comment type="subcellular location">
    <subcellularLocation>
        <location evidence="1">Membrane</location>
        <topology evidence="1">Multi-pass membrane protein</topology>
    </subcellularLocation>
</comment>
<dbReference type="Pfam" id="PF06652">
    <property type="entry name" value="Methuselah_N"/>
    <property type="match status" value="1"/>
</dbReference>
<feature type="transmembrane region" description="Helical" evidence="10">
    <location>
        <begin position="560"/>
        <end position="583"/>
    </location>
</feature>
<feature type="signal peptide" evidence="11">
    <location>
        <begin position="1"/>
        <end position="17"/>
    </location>
</feature>
<dbReference type="SUPFAM" id="SSF63877">
    <property type="entry name" value="Methuselah ectodomain"/>
    <property type="match status" value="1"/>
</dbReference>
<dbReference type="PROSITE" id="PS00233">
    <property type="entry name" value="CHIT_BIND_RR_1"/>
    <property type="match status" value="1"/>
</dbReference>
<dbReference type="PROSITE" id="PS50261">
    <property type="entry name" value="G_PROTEIN_RECEP_F2_4"/>
    <property type="match status" value="1"/>
</dbReference>
<dbReference type="Gene3D" id="2.170.180.11">
    <property type="entry name" value="Methuselah ectodomain, domain 2"/>
    <property type="match status" value="1"/>
</dbReference>
<dbReference type="PANTHER" id="PTHR46953:SF1">
    <property type="entry name" value="G-PROTEIN COUPLED RECEPTOR MTH-LIKE 1-RELATED"/>
    <property type="match status" value="1"/>
</dbReference>
<evidence type="ECO:0000256" key="7">
    <source>
        <dbReference type="ARBA" id="ARBA00023040"/>
    </source>
</evidence>
<keyword evidence="7" id="KW-0807">Transducer</keyword>
<keyword evidence="5 11" id="KW-0732">Signal</keyword>
<keyword evidence="3 9" id="KW-0193">Cuticle</keyword>
<keyword evidence="7" id="KW-0675">Receptor</keyword>
<feature type="transmembrane region" description="Helical" evidence="10">
    <location>
        <begin position="692"/>
        <end position="712"/>
    </location>
</feature>
<dbReference type="Proteomes" id="UP001292094">
    <property type="component" value="Unassembled WGS sequence"/>
</dbReference>
<evidence type="ECO:0000256" key="8">
    <source>
        <dbReference type="ARBA" id="ARBA00023136"/>
    </source>
</evidence>
<feature type="transmembrane region" description="Helical" evidence="10">
    <location>
        <begin position="449"/>
        <end position="471"/>
    </location>
</feature>
<dbReference type="Pfam" id="PF00379">
    <property type="entry name" value="Chitin_bind_4"/>
    <property type="match status" value="1"/>
</dbReference>
<reference evidence="13" key="1">
    <citation type="submission" date="2023-11" db="EMBL/GenBank/DDBJ databases">
        <title>Genome assemblies of two species of porcelain crab, Petrolisthes cinctipes and Petrolisthes manimaculis (Anomura: Porcellanidae).</title>
        <authorList>
            <person name="Angst P."/>
        </authorList>
    </citation>
    <scope>NUCLEOTIDE SEQUENCE</scope>
    <source>
        <strain evidence="13">PB745_02</strain>
        <tissue evidence="13">Gill</tissue>
    </source>
</reference>
<evidence type="ECO:0000256" key="10">
    <source>
        <dbReference type="SAM" id="Phobius"/>
    </source>
</evidence>
<evidence type="ECO:0000256" key="3">
    <source>
        <dbReference type="ARBA" id="ARBA00022460"/>
    </source>
</evidence>
<keyword evidence="7" id="KW-0297">G-protein coupled receptor</keyword>
<dbReference type="CDD" id="cd15039">
    <property type="entry name" value="7tmB3_Methuselah-like"/>
    <property type="match status" value="1"/>
</dbReference>
<feature type="domain" description="G-protein coupled receptors family 2 profile 2" evidence="12">
    <location>
        <begin position="446"/>
        <end position="714"/>
    </location>
</feature>
<dbReference type="GO" id="GO:0004930">
    <property type="term" value="F:G protein-coupled receptor activity"/>
    <property type="evidence" value="ECO:0007669"/>
    <property type="project" value="UniProtKB-KW"/>
</dbReference>
<evidence type="ECO:0000313" key="14">
    <source>
        <dbReference type="Proteomes" id="UP001292094"/>
    </source>
</evidence>
<dbReference type="InterPro" id="IPR036272">
    <property type="entry name" value="Methuselah_N_sf"/>
</dbReference>
<dbReference type="GO" id="GO:0007166">
    <property type="term" value="P:cell surface receptor signaling pathway"/>
    <property type="evidence" value="ECO:0007669"/>
    <property type="project" value="InterPro"/>
</dbReference>
<accession>A0AAE1TYU7</accession>
<evidence type="ECO:0000256" key="2">
    <source>
        <dbReference type="ARBA" id="ARBA00008979"/>
    </source>
</evidence>
<evidence type="ECO:0000256" key="1">
    <source>
        <dbReference type="ARBA" id="ARBA00004141"/>
    </source>
</evidence>
<keyword evidence="4 10" id="KW-0812">Transmembrane</keyword>
<keyword evidence="14" id="KW-1185">Reference proteome</keyword>
<dbReference type="InterPro" id="IPR031311">
    <property type="entry name" value="CHIT_BIND_RR_consensus"/>
</dbReference>
<feature type="transmembrane region" description="Helical" evidence="10">
    <location>
        <begin position="480"/>
        <end position="500"/>
    </location>
</feature>
<dbReference type="InterPro" id="IPR000832">
    <property type="entry name" value="GPCR_2_secretin-like"/>
</dbReference>
<dbReference type="PANTHER" id="PTHR46953">
    <property type="entry name" value="G-PROTEIN COUPLED RECEPTOR MTH-LIKE 1-RELATED"/>
    <property type="match status" value="1"/>
</dbReference>
<evidence type="ECO:0000313" key="13">
    <source>
        <dbReference type="EMBL" id="KAK4303708.1"/>
    </source>
</evidence>
<dbReference type="Gene3D" id="1.20.1070.10">
    <property type="entry name" value="Rhodopsin 7-helix transmembrane proteins"/>
    <property type="match status" value="1"/>
</dbReference>
<evidence type="ECO:0000256" key="5">
    <source>
        <dbReference type="ARBA" id="ARBA00022729"/>
    </source>
</evidence>
<name>A0AAE1TYU7_9EUCA</name>
<organism evidence="13 14">
    <name type="scientific">Petrolisthes manimaculis</name>
    <dbReference type="NCBI Taxonomy" id="1843537"/>
    <lineage>
        <taxon>Eukaryota</taxon>
        <taxon>Metazoa</taxon>
        <taxon>Ecdysozoa</taxon>
        <taxon>Arthropoda</taxon>
        <taxon>Crustacea</taxon>
        <taxon>Multicrustacea</taxon>
        <taxon>Malacostraca</taxon>
        <taxon>Eumalacostraca</taxon>
        <taxon>Eucarida</taxon>
        <taxon>Decapoda</taxon>
        <taxon>Pleocyemata</taxon>
        <taxon>Anomura</taxon>
        <taxon>Galatheoidea</taxon>
        <taxon>Porcellanidae</taxon>
        <taxon>Petrolisthes</taxon>
    </lineage>
</organism>
<dbReference type="AlphaFoldDB" id="A0AAE1TYU7"/>
<dbReference type="InterPro" id="IPR010596">
    <property type="entry name" value="Methuselah_N_dom"/>
</dbReference>